<keyword evidence="8" id="KW-0238">DNA-binding</keyword>
<keyword evidence="7" id="KW-0805">Transcription regulation</keyword>
<dbReference type="Proteomes" id="UP001249851">
    <property type="component" value="Unassembled WGS sequence"/>
</dbReference>
<keyword evidence="9" id="KW-0804">Transcription</keyword>
<organism evidence="14 15">
    <name type="scientific">Acropora cervicornis</name>
    <name type="common">Staghorn coral</name>
    <dbReference type="NCBI Taxonomy" id="6130"/>
    <lineage>
        <taxon>Eukaryota</taxon>
        <taxon>Metazoa</taxon>
        <taxon>Cnidaria</taxon>
        <taxon>Anthozoa</taxon>
        <taxon>Hexacorallia</taxon>
        <taxon>Scleractinia</taxon>
        <taxon>Astrocoeniina</taxon>
        <taxon>Acroporidae</taxon>
        <taxon>Acropora</taxon>
    </lineage>
</organism>
<dbReference type="InterPro" id="IPR013087">
    <property type="entry name" value="Znf_C2H2_type"/>
</dbReference>
<evidence type="ECO:0000256" key="2">
    <source>
        <dbReference type="ARBA" id="ARBA00006991"/>
    </source>
</evidence>
<feature type="domain" description="C2H2-type" evidence="13">
    <location>
        <begin position="230"/>
        <end position="257"/>
    </location>
</feature>
<keyword evidence="6" id="KW-0862">Zinc</keyword>
<name>A0AAD9QTF4_ACRCE</name>
<dbReference type="Gene3D" id="3.30.160.60">
    <property type="entry name" value="Classic Zinc Finger"/>
    <property type="match status" value="6"/>
</dbReference>
<evidence type="ECO:0000256" key="5">
    <source>
        <dbReference type="ARBA" id="ARBA00022771"/>
    </source>
</evidence>
<feature type="domain" description="C2H2-type" evidence="13">
    <location>
        <begin position="117"/>
        <end position="145"/>
    </location>
</feature>
<gene>
    <name evidence="14" type="ORF">P5673_008866</name>
</gene>
<evidence type="ECO:0000256" key="9">
    <source>
        <dbReference type="ARBA" id="ARBA00023163"/>
    </source>
</evidence>
<feature type="region of interest" description="Disordered" evidence="12">
    <location>
        <begin position="60"/>
        <end position="79"/>
    </location>
</feature>
<evidence type="ECO:0000256" key="11">
    <source>
        <dbReference type="PROSITE-ProRule" id="PRU00042"/>
    </source>
</evidence>
<dbReference type="EMBL" id="JARQWQ010000015">
    <property type="protein sequence ID" value="KAK2567075.1"/>
    <property type="molecule type" value="Genomic_DNA"/>
</dbReference>
<evidence type="ECO:0000256" key="4">
    <source>
        <dbReference type="ARBA" id="ARBA00022737"/>
    </source>
</evidence>
<dbReference type="GO" id="GO:0000981">
    <property type="term" value="F:DNA-binding transcription factor activity, RNA polymerase II-specific"/>
    <property type="evidence" value="ECO:0007669"/>
    <property type="project" value="TreeGrafter"/>
</dbReference>
<evidence type="ECO:0000256" key="12">
    <source>
        <dbReference type="SAM" id="MobiDB-lite"/>
    </source>
</evidence>
<evidence type="ECO:0000259" key="13">
    <source>
        <dbReference type="PROSITE" id="PS50157"/>
    </source>
</evidence>
<dbReference type="GO" id="GO:0000978">
    <property type="term" value="F:RNA polymerase II cis-regulatory region sequence-specific DNA binding"/>
    <property type="evidence" value="ECO:0007669"/>
    <property type="project" value="TreeGrafter"/>
</dbReference>
<keyword evidence="5 11" id="KW-0863">Zinc-finger</keyword>
<dbReference type="AlphaFoldDB" id="A0AAD9QTF4"/>
<keyword evidence="10" id="KW-0539">Nucleus</keyword>
<accession>A0AAD9QTF4</accession>
<dbReference type="FunFam" id="3.30.160.60:FF:000495">
    <property type="entry name" value="zinc finger protein 668"/>
    <property type="match status" value="1"/>
</dbReference>
<evidence type="ECO:0000313" key="15">
    <source>
        <dbReference type="Proteomes" id="UP001249851"/>
    </source>
</evidence>
<sequence length="307" mass="35390">MPKSFLIRLRGKGSCNHISQRMNRQERRFPDVPDDSAIPIIQVAKKTIWLQAKKKAPEMLKASSPTRSELPKIQDSSEDMKIAFNNKNDKSEDKHKPRDTVDLQPIVSPQRNADQTFTCNTCHKLFCTPHGLEVHVRRSHTGIRPYGCSTCGKTFSHYVSLAQHRKTHSTVKIFECKTCGKFFKRSSTLSTHMLIHADIRPFSCEYCGKRFHQKSDMKKHLLVHTGEKPHKCRHCGKCFSQSSNLITHSRKHLGFKPFACHKCGRAFYRKVDLRRHSHVHRTSCHGNKKTFEELCLDQAIFISSTPR</sequence>
<dbReference type="FunFam" id="3.30.160.60:FF:000245">
    <property type="entry name" value="zinc finger protein Gfi-1"/>
    <property type="match status" value="1"/>
</dbReference>
<evidence type="ECO:0000256" key="1">
    <source>
        <dbReference type="ARBA" id="ARBA00004123"/>
    </source>
</evidence>
<protein>
    <submittedName>
        <fullName evidence="14">Zinc finger protein Gfi-1b</fullName>
    </submittedName>
</protein>
<dbReference type="SMART" id="SM00355">
    <property type="entry name" value="ZnF_C2H2"/>
    <property type="match status" value="6"/>
</dbReference>
<dbReference type="Pfam" id="PF13912">
    <property type="entry name" value="zf-C2H2_6"/>
    <property type="match status" value="1"/>
</dbReference>
<dbReference type="InterPro" id="IPR036236">
    <property type="entry name" value="Znf_C2H2_sf"/>
</dbReference>
<evidence type="ECO:0000256" key="6">
    <source>
        <dbReference type="ARBA" id="ARBA00022833"/>
    </source>
</evidence>
<feature type="domain" description="C2H2-type" evidence="13">
    <location>
        <begin position="202"/>
        <end position="229"/>
    </location>
</feature>
<dbReference type="PROSITE" id="PS50157">
    <property type="entry name" value="ZINC_FINGER_C2H2_2"/>
    <property type="match status" value="6"/>
</dbReference>
<dbReference type="GO" id="GO:0008270">
    <property type="term" value="F:zinc ion binding"/>
    <property type="evidence" value="ECO:0007669"/>
    <property type="project" value="UniProtKB-KW"/>
</dbReference>
<dbReference type="SUPFAM" id="SSF57667">
    <property type="entry name" value="beta-beta-alpha zinc fingers"/>
    <property type="match status" value="4"/>
</dbReference>
<proteinExistence type="inferred from homology"/>
<comment type="subcellular location">
    <subcellularLocation>
        <location evidence="1">Nucleus</location>
    </subcellularLocation>
</comment>
<evidence type="ECO:0000256" key="8">
    <source>
        <dbReference type="ARBA" id="ARBA00023125"/>
    </source>
</evidence>
<evidence type="ECO:0000256" key="10">
    <source>
        <dbReference type="ARBA" id="ARBA00023242"/>
    </source>
</evidence>
<evidence type="ECO:0000256" key="7">
    <source>
        <dbReference type="ARBA" id="ARBA00023015"/>
    </source>
</evidence>
<comment type="similarity">
    <text evidence="2">Belongs to the krueppel C2H2-type zinc-finger protein family.</text>
</comment>
<feature type="domain" description="C2H2-type" evidence="13">
    <location>
        <begin position="174"/>
        <end position="201"/>
    </location>
</feature>
<dbReference type="PANTHER" id="PTHR23226:SF419">
    <property type="entry name" value="FI21258P1-RELATED"/>
    <property type="match status" value="1"/>
</dbReference>
<comment type="caution">
    <text evidence="14">The sequence shown here is derived from an EMBL/GenBank/DDBJ whole genome shotgun (WGS) entry which is preliminary data.</text>
</comment>
<dbReference type="PROSITE" id="PS00028">
    <property type="entry name" value="ZINC_FINGER_C2H2_1"/>
    <property type="match status" value="6"/>
</dbReference>
<dbReference type="FunFam" id="3.30.160.60:FF:000345">
    <property type="entry name" value="Zinc finger protein Gfi-1"/>
    <property type="match status" value="1"/>
</dbReference>
<dbReference type="Pfam" id="PF00096">
    <property type="entry name" value="zf-C2H2"/>
    <property type="match status" value="5"/>
</dbReference>
<dbReference type="FunFam" id="3.30.160.60:FF:000100">
    <property type="entry name" value="Zinc finger 45-like"/>
    <property type="match status" value="1"/>
</dbReference>
<evidence type="ECO:0000313" key="14">
    <source>
        <dbReference type="EMBL" id="KAK2567075.1"/>
    </source>
</evidence>
<keyword evidence="3" id="KW-0479">Metal-binding</keyword>
<reference evidence="14" key="2">
    <citation type="journal article" date="2023" name="Science">
        <title>Genomic signatures of disease resistance in endangered staghorn corals.</title>
        <authorList>
            <person name="Vollmer S.V."/>
            <person name="Selwyn J.D."/>
            <person name="Despard B.A."/>
            <person name="Roesel C.L."/>
        </authorList>
    </citation>
    <scope>NUCLEOTIDE SEQUENCE</scope>
    <source>
        <strain evidence="14">K2</strain>
    </source>
</reference>
<evidence type="ECO:0000256" key="3">
    <source>
        <dbReference type="ARBA" id="ARBA00022723"/>
    </source>
</evidence>
<keyword evidence="15" id="KW-1185">Reference proteome</keyword>
<dbReference type="PANTHER" id="PTHR23226">
    <property type="entry name" value="ZINC FINGER AND SCAN DOMAIN-CONTAINING"/>
    <property type="match status" value="1"/>
</dbReference>
<dbReference type="GO" id="GO:0005634">
    <property type="term" value="C:nucleus"/>
    <property type="evidence" value="ECO:0007669"/>
    <property type="project" value="UniProtKB-SubCell"/>
</dbReference>
<feature type="domain" description="C2H2-type" evidence="13">
    <location>
        <begin position="258"/>
        <end position="280"/>
    </location>
</feature>
<keyword evidence="4" id="KW-0677">Repeat</keyword>
<feature type="domain" description="C2H2-type" evidence="13">
    <location>
        <begin position="146"/>
        <end position="173"/>
    </location>
</feature>
<reference evidence="14" key="1">
    <citation type="journal article" date="2023" name="G3 (Bethesda)">
        <title>Whole genome assembly and annotation of the endangered Caribbean coral Acropora cervicornis.</title>
        <authorList>
            <person name="Selwyn J.D."/>
            <person name="Vollmer S.V."/>
        </authorList>
    </citation>
    <scope>NUCLEOTIDE SEQUENCE</scope>
    <source>
        <strain evidence="14">K2</strain>
    </source>
</reference>
<dbReference type="FunFam" id="3.30.160.60:FF:001468">
    <property type="entry name" value="Zinc finger protein 672"/>
    <property type="match status" value="1"/>
</dbReference>